<dbReference type="InterPro" id="IPR054221">
    <property type="entry name" value="DUF6941"/>
</dbReference>
<sequence length="133" mass="15159">MIPDLQSSLICDDVRQERNGKFMLIGLFDAIHAESLPMTFAKMCLVTRWCSGEGVFTQRSRIIHPDQQTVLATGKDVQVKLPSPEAAATSVEVFMNIVFPTTGTYWVEIMLEDDMKIRYPLRVNQLERRPAKQ</sequence>
<name>A0A6P1M3P6_9BACT</name>
<evidence type="ECO:0008006" key="3">
    <source>
        <dbReference type="Google" id="ProtNLM"/>
    </source>
</evidence>
<keyword evidence="2" id="KW-1185">Reference proteome</keyword>
<dbReference type="RefSeq" id="WP_160626784.1">
    <property type="nucleotide sequence ID" value="NZ_CP047593.1"/>
</dbReference>
<evidence type="ECO:0000313" key="1">
    <source>
        <dbReference type="EMBL" id="QHI68451.1"/>
    </source>
</evidence>
<gene>
    <name evidence="1" type="ORF">GT409_02945</name>
</gene>
<organism evidence="1 2">
    <name type="scientific">Tichowtungia aerotolerans</name>
    <dbReference type="NCBI Taxonomy" id="2697043"/>
    <lineage>
        <taxon>Bacteria</taxon>
        <taxon>Pseudomonadati</taxon>
        <taxon>Kiritimatiellota</taxon>
        <taxon>Tichowtungiia</taxon>
        <taxon>Tichowtungiales</taxon>
        <taxon>Tichowtungiaceae</taxon>
        <taxon>Tichowtungia</taxon>
    </lineage>
</organism>
<evidence type="ECO:0000313" key="2">
    <source>
        <dbReference type="Proteomes" id="UP000464954"/>
    </source>
</evidence>
<reference evidence="1 2" key="1">
    <citation type="submission" date="2020-01" db="EMBL/GenBank/DDBJ databases">
        <title>Ponticoccus aerotolerans gen. nov., sp. nov., an anaerobic bacterium and proposal of Ponticoccusceae fam. nov., Ponticoccusles ord. nov. and Ponticoccuse classis nov. in the phylum Kiritimatiellaeota.</title>
        <authorList>
            <person name="Zhou L.Y."/>
            <person name="Du Z.J."/>
        </authorList>
    </citation>
    <scope>NUCLEOTIDE SEQUENCE [LARGE SCALE GENOMIC DNA]</scope>
    <source>
        <strain evidence="1 2">S-5007</strain>
    </source>
</reference>
<dbReference type="KEGG" id="taer:GT409_02945"/>
<dbReference type="EMBL" id="CP047593">
    <property type="protein sequence ID" value="QHI68451.1"/>
    <property type="molecule type" value="Genomic_DNA"/>
</dbReference>
<proteinExistence type="predicted"/>
<dbReference type="AlphaFoldDB" id="A0A6P1M3P6"/>
<protein>
    <recommendedName>
        <fullName evidence="3">DUF4469 domain-containing protein</fullName>
    </recommendedName>
</protein>
<accession>A0A6P1M3P6</accession>
<dbReference type="Proteomes" id="UP000464954">
    <property type="component" value="Chromosome"/>
</dbReference>
<dbReference type="Pfam" id="PF22091">
    <property type="entry name" value="DUF6941"/>
    <property type="match status" value="1"/>
</dbReference>